<proteinExistence type="inferred from homology"/>
<keyword evidence="8" id="KW-0493">Microtubule</keyword>
<evidence type="ECO:0000256" key="12">
    <source>
        <dbReference type="ARBA" id="ARBA00023054"/>
    </source>
</evidence>
<evidence type="ECO:0000256" key="16">
    <source>
        <dbReference type="ARBA" id="ARBA00023328"/>
    </source>
</evidence>
<evidence type="ECO:0000256" key="1">
    <source>
        <dbReference type="ARBA" id="ARBA00004123"/>
    </source>
</evidence>
<evidence type="ECO:0000256" key="11">
    <source>
        <dbReference type="ARBA" id="ARBA00022838"/>
    </source>
</evidence>
<gene>
    <name evidence="20" type="ORF">M437DRAFT_72700</name>
</gene>
<dbReference type="InterPro" id="IPR013960">
    <property type="entry name" value="DASH_Duo1"/>
</dbReference>
<dbReference type="STRING" id="1043003.A0A074VZ85"/>
<dbReference type="GO" id="GO:0051301">
    <property type="term" value="P:cell division"/>
    <property type="evidence" value="ECO:0007669"/>
    <property type="project" value="UniProtKB-KW"/>
</dbReference>
<evidence type="ECO:0000256" key="18">
    <source>
        <dbReference type="ARBA" id="ARBA00044358"/>
    </source>
</evidence>
<keyword evidence="5" id="KW-0158">Chromosome</keyword>
<feature type="region of interest" description="Disordered" evidence="19">
    <location>
        <begin position="142"/>
        <end position="239"/>
    </location>
</feature>
<accession>A0A074VZ85</accession>
<dbReference type="AlphaFoldDB" id="A0A074VZ85"/>
<dbReference type="EMBL" id="KL584826">
    <property type="protein sequence ID" value="KEQ65843.1"/>
    <property type="molecule type" value="Genomic_DNA"/>
</dbReference>
<sequence>MSHPPDVGALRLNDDVDQEYDDIPYDDGDIDYDMDIDLGPTPSKPSAPRPETSESREAALRKELDSVRQINKVIEDVVTSLEKAKGNMDNVNRTVHSASTLLDTWTRILSQTEHNQRLLLNPNWQGATQDLQDIENESFVRQQQAERRAAEEQARKEAAIRRAEEEERKKAAPPPATRGSKLRGRVGTASSRLTRQPSTSTPGYVGVGGQGGRGRGISRAGSGIGRGTVRGSTRGRALK</sequence>
<evidence type="ECO:0000256" key="2">
    <source>
        <dbReference type="ARBA" id="ARBA00004186"/>
    </source>
</evidence>
<dbReference type="HOGENOM" id="CLU_074400_1_0_1"/>
<keyword evidence="21" id="KW-1185">Reference proteome</keyword>
<dbReference type="GO" id="GO:0007059">
    <property type="term" value="P:chromosome segregation"/>
    <property type="evidence" value="ECO:0007669"/>
    <property type="project" value="UniProtKB-KW"/>
</dbReference>
<evidence type="ECO:0000256" key="17">
    <source>
        <dbReference type="ARBA" id="ARBA00044152"/>
    </source>
</evidence>
<keyword evidence="9" id="KW-0498">Mitosis</keyword>
<evidence type="ECO:0000313" key="20">
    <source>
        <dbReference type="EMBL" id="KEQ65843.1"/>
    </source>
</evidence>
<keyword evidence="10" id="KW-0159">Chromosome partition</keyword>
<evidence type="ECO:0000256" key="6">
    <source>
        <dbReference type="ARBA" id="ARBA00022490"/>
    </source>
</evidence>
<dbReference type="Proteomes" id="UP000030672">
    <property type="component" value="Unassembled WGS sequence"/>
</dbReference>
<dbReference type="PANTHER" id="PTHR28216:SF1">
    <property type="entry name" value="DASH COMPLEX SUBUNIT DUO1"/>
    <property type="match status" value="1"/>
</dbReference>
<evidence type="ECO:0000313" key="21">
    <source>
        <dbReference type="Proteomes" id="UP000030672"/>
    </source>
</evidence>
<keyword evidence="15" id="KW-0131">Cell cycle</keyword>
<evidence type="ECO:0000256" key="3">
    <source>
        <dbReference type="ARBA" id="ARBA00004629"/>
    </source>
</evidence>
<keyword evidence="16" id="KW-0137">Centromere</keyword>
<protein>
    <recommendedName>
        <fullName evidence="17">DASH complex subunit DUO1</fullName>
    </recommendedName>
    <alternativeName>
        <fullName evidence="18">Outer kinetochore protein DUO1</fullName>
    </alternativeName>
</protein>
<feature type="compositionally biased region" description="Acidic residues" evidence="19">
    <location>
        <begin position="15"/>
        <end position="36"/>
    </location>
</feature>
<keyword evidence="6" id="KW-0963">Cytoplasm</keyword>
<dbReference type="GO" id="GO:0005874">
    <property type="term" value="C:microtubule"/>
    <property type="evidence" value="ECO:0007669"/>
    <property type="project" value="UniProtKB-KW"/>
</dbReference>
<comment type="similarity">
    <text evidence="4">Belongs to the DASH complex DUO1 family.</text>
</comment>
<dbReference type="GO" id="GO:0042729">
    <property type="term" value="C:DASH complex"/>
    <property type="evidence" value="ECO:0007669"/>
    <property type="project" value="InterPro"/>
</dbReference>
<evidence type="ECO:0000256" key="7">
    <source>
        <dbReference type="ARBA" id="ARBA00022618"/>
    </source>
</evidence>
<keyword evidence="12" id="KW-0175">Coiled coil</keyword>
<keyword evidence="14" id="KW-0539">Nucleus</keyword>
<evidence type="ECO:0000256" key="8">
    <source>
        <dbReference type="ARBA" id="ARBA00022701"/>
    </source>
</evidence>
<evidence type="ECO:0000256" key="15">
    <source>
        <dbReference type="ARBA" id="ARBA00023306"/>
    </source>
</evidence>
<dbReference type="Pfam" id="PF08651">
    <property type="entry name" value="DASH_Duo1"/>
    <property type="match status" value="1"/>
</dbReference>
<evidence type="ECO:0000256" key="9">
    <source>
        <dbReference type="ARBA" id="ARBA00022776"/>
    </source>
</evidence>
<name>A0A074VZ85_AURM1</name>
<dbReference type="GeneID" id="63919270"/>
<feature type="compositionally biased region" description="Low complexity" evidence="19">
    <location>
        <begin position="229"/>
        <end position="239"/>
    </location>
</feature>
<feature type="compositionally biased region" description="Gly residues" evidence="19">
    <location>
        <begin position="205"/>
        <end position="215"/>
    </location>
</feature>
<keyword evidence="11" id="KW-0995">Kinetochore</keyword>
<dbReference type="RefSeq" id="XP_040882866.1">
    <property type="nucleotide sequence ID" value="XM_041025897.1"/>
</dbReference>
<keyword evidence="7" id="KW-0132">Cell division</keyword>
<evidence type="ECO:0000256" key="13">
    <source>
        <dbReference type="ARBA" id="ARBA00023212"/>
    </source>
</evidence>
<reference evidence="20 21" key="1">
    <citation type="journal article" date="2014" name="BMC Genomics">
        <title>Genome sequencing of four Aureobasidium pullulans varieties: biotechnological potential, stress tolerance, and description of new species.</title>
        <authorList>
            <person name="Gostin Ar C."/>
            <person name="Ohm R.A."/>
            <person name="Kogej T."/>
            <person name="Sonjak S."/>
            <person name="Turk M."/>
            <person name="Zajc J."/>
            <person name="Zalar P."/>
            <person name="Grube M."/>
            <person name="Sun H."/>
            <person name="Han J."/>
            <person name="Sharma A."/>
            <person name="Chiniquy J."/>
            <person name="Ngan C.Y."/>
            <person name="Lipzen A."/>
            <person name="Barry K."/>
            <person name="Grigoriev I.V."/>
            <person name="Gunde-Cimerman N."/>
        </authorList>
    </citation>
    <scope>NUCLEOTIDE SEQUENCE [LARGE SCALE GENOMIC DNA]</scope>
    <source>
        <strain evidence="20 21">CBS 110374</strain>
    </source>
</reference>
<dbReference type="GO" id="GO:0000278">
    <property type="term" value="P:mitotic cell cycle"/>
    <property type="evidence" value="ECO:0007669"/>
    <property type="project" value="InterPro"/>
</dbReference>
<dbReference type="GO" id="GO:0072686">
    <property type="term" value="C:mitotic spindle"/>
    <property type="evidence" value="ECO:0007669"/>
    <property type="project" value="InterPro"/>
</dbReference>
<evidence type="ECO:0000256" key="10">
    <source>
        <dbReference type="ARBA" id="ARBA00022829"/>
    </source>
</evidence>
<evidence type="ECO:0000256" key="5">
    <source>
        <dbReference type="ARBA" id="ARBA00022454"/>
    </source>
</evidence>
<dbReference type="PANTHER" id="PTHR28216">
    <property type="entry name" value="DASH COMPLEX SUBUNIT DUO1"/>
    <property type="match status" value="1"/>
</dbReference>
<keyword evidence="13" id="KW-0206">Cytoskeleton</keyword>
<feature type="region of interest" description="Disordered" evidence="19">
    <location>
        <begin position="1"/>
        <end position="59"/>
    </location>
</feature>
<evidence type="ECO:0000256" key="14">
    <source>
        <dbReference type="ARBA" id="ARBA00023242"/>
    </source>
</evidence>
<organism evidence="20 21">
    <name type="scientific">Aureobasidium melanogenum (strain CBS 110374)</name>
    <name type="common">Aureobasidium pullulans var. melanogenum</name>
    <dbReference type="NCBI Taxonomy" id="1043003"/>
    <lineage>
        <taxon>Eukaryota</taxon>
        <taxon>Fungi</taxon>
        <taxon>Dikarya</taxon>
        <taxon>Ascomycota</taxon>
        <taxon>Pezizomycotina</taxon>
        <taxon>Dothideomycetes</taxon>
        <taxon>Dothideomycetidae</taxon>
        <taxon>Dothideales</taxon>
        <taxon>Saccotheciaceae</taxon>
        <taxon>Aureobasidium</taxon>
    </lineage>
</organism>
<feature type="compositionally biased region" description="Polar residues" evidence="19">
    <location>
        <begin position="188"/>
        <end position="202"/>
    </location>
</feature>
<evidence type="ECO:0000256" key="19">
    <source>
        <dbReference type="SAM" id="MobiDB-lite"/>
    </source>
</evidence>
<feature type="compositionally biased region" description="Basic and acidic residues" evidence="19">
    <location>
        <begin position="144"/>
        <end position="170"/>
    </location>
</feature>
<comment type="subcellular location">
    <subcellularLocation>
        <location evidence="3">Chromosome</location>
        <location evidence="3">Centromere</location>
        <location evidence="3">Kinetochore</location>
    </subcellularLocation>
    <subcellularLocation>
        <location evidence="2">Cytoplasm</location>
        <location evidence="2">Cytoskeleton</location>
        <location evidence="2">Spindle</location>
    </subcellularLocation>
    <subcellularLocation>
        <location evidence="1">Nucleus</location>
    </subcellularLocation>
</comment>
<evidence type="ECO:0000256" key="4">
    <source>
        <dbReference type="ARBA" id="ARBA00005366"/>
    </source>
</evidence>